<dbReference type="Proteomes" id="UP000321328">
    <property type="component" value="Unassembled WGS sequence"/>
</dbReference>
<proteinExistence type="predicted"/>
<dbReference type="AlphaFoldDB" id="A0A511D0I8"/>
<protein>
    <submittedName>
        <fullName evidence="1">Uncharacterized protein</fullName>
    </submittedName>
</protein>
<name>A0A511D0I8_9PSEU</name>
<dbReference type="STRING" id="1123024.GCA_000423625_02467"/>
<dbReference type="EMBL" id="BJVI01000018">
    <property type="protein sequence ID" value="GEL18315.1"/>
    <property type="molecule type" value="Genomic_DNA"/>
</dbReference>
<keyword evidence="2" id="KW-1185">Reference proteome</keyword>
<dbReference type="RefSeq" id="WP_028930263.1">
    <property type="nucleotide sequence ID" value="NZ_AUII01000009.1"/>
</dbReference>
<evidence type="ECO:0000313" key="1">
    <source>
        <dbReference type="EMBL" id="GEL18315.1"/>
    </source>
</evidence>
<gene>
    <name evidence="1" type="ORF">PA7_21520</name>
</gene>
<sequence>MGPLPPETVSVTCCIDDRSHEVLDTELVVGSGYYRALCGHVITAASMTSPDGVPCSECSQLREPAPRRRYRTWR</sequence>
<organism evidence="1 2">
    <name type="scientific">Pseudonocardia asaccharolytica DSM 44247 = NBRC 16224</name>
    <dbReference type="NCBI Taxonomy" id="1123024"/>
    <lineage>
        <taxon>Bacteria</taxon>
        <taxon>Bacillati</taxon>
        <taxon>Actinomycetota</taxon>
        <taxon>Actinomycetes</taxon>
        <taxon>Pseudonocardiales</taxon>
        <taxon>Pseudonocardiaceae</taxon>
        <taxon>Pseudonocardia</taxon>
    </lineage>
</organism>
<comment type="caution">
    <text evidence="1">The sequence shown here is derived from an EMBL/GenBank/DDBJ whole genome shotgun (WGS) entry which is preliminary data.</text>
</comment>
<reference evidence="1 2" key="1">
    <citation type="submission" date="2019-07" db="EMBL/GenBank/DDBJ databases">
        <title>Whole genome shotgun sequence of Pseudonocardia asaccharolytica NBRC 16224.</title>
        <authorList>
            <person name="Hosoyama A."/>
            <person name="Uohara A."/>
            <person name="Ohji S."/>
            <person name="Ichikawa N."/>
        </authorList>
    </citation>
    <scope>NUCLEOTIDE SEQUENCE [LARGE SCALE GENOMIC DNA]</scope>
    <source>
        <strain evidence="1 2">NBRC 16224</strain>
    </source>
</reference>
<accession>A0A511D0I8</accession>
<dbReference type="OrthoDB" id="3637666at2"/>
<evidence type="ECO:0000313" key="2">
    <source>
        <dbReference type="Proteomes" id="UP000321328"/>
    </source>
</evidence>